<accession>A0A2M7BU76</accession>
<evidence type="ECO:0000256" key="6">
    <source>
        <dbReference type="ARBA" id="ARBA00022833"/>
    </source>
</evidence>
<evidence type="ECO:0000313" key="10">
    <source>
        <dbReference type="EMBL" id="PIV10121.1"/>
    </source>
</evidence>
<proteinExistence type="inferred from homology"/>
<dbReference type="InterPro" id="IPR011324">
    <property type="entry name" value="Cytotoxic_necrot_fac-like_cat"/>
</dbReference>
<gene>
    <name evidence="10" type="ORF">COS49_02235</name>
</gene>
<protein>
    <recommendedName>
        <fullName evidence="12">Laccase domain-containing protein</fullName>
    </recommendedName>
</protein>
<dbReference type="SUPFAM" id="SSF64438">
    <property type="entry name" value="CNF1/YfiH-like putative cysteine hydrolases"/>
    <property type="match status" value="1"/>
</dbReference>
<evidence type="ECO:0000313" key="11">
    <source>
        <dbReference type="Proteomes" id="UP000229894"/>
    </source>
</evidence>
<keyword evidence="6" id="KW-0862">Zinc</keyword>
<dbReference type="EMBL" id="PEUX01000046">
    <property type="protein sequence ID" value="PIV10121.1"/>
    <property type="molecule type" value="Genomic_DNA"/>
</dbReference>
<evidence type="ECO:0000256" key="5">
    <source>
        <dbReference type="ARBA" id="ARBA00022801"/>
    </source>
</evidence>
<evidence type="ECO:0000256" key="3">
    <source>
        <dbReference type="ARBA" id="ARBA00022679"/>
    </source>
</evidence>
<dbReference type="GO" id="GO:0017061">
    <property type="term" value="F:S-methyl-5-thioadenosine phosphorylase activity"/>
    <property type="evidence" value="ECO:0007669"/>
    <property type="project" value="UniProtKB-EC"/>
</dbReference>
<evidence type="ECO:0000256" key="4">
    <source>
        <dbReference type="ARBA" id="ARBA00022723"/>
    </source>
</evidence>
<comment type="similarity">
    <text evidence="2">Belongs to the purine nucleoside phosphorylase YfiH/LACC1 family.</text>
</comment>
<dbReference type="Gene3D" id="3.60.140.10">
    <property type="entry name" value="CNF1/YfiH-like putative cysteine hydrolases"/>
    <property type="match status" value="1"/>
</dbReference>
<keyword evidence="4" id="KW-0479">Metal-binding</keyword>
<dbReference type="AlphaFoldDB" id="A0A2M7BU76"/>
<dbReference type="PANTHER" id="PTHR30616:SF2">
    <property type="entry name" value="PURINE NUCLEOSIDE PHOSPHORYLASE LACC1"/>
    <property type="match status" value="1"/>
</dbReference>
<evidence type="ECO:0000256" key="9">
    <source>
        <dbReference type="ARBA" id="ARBA00049893"/>
    </source>
</evidence>
<comment type="catalytic activity">
    <reaction evidence="9">
        <text>S-methyl-5'-thioadenosine + phosphate = 5-(methylsulfanyl)-alpha-D-ribose 1-phosphate + adenine</text>
        <dbReference type="Rhea" id="RHEA:11852"/>
        <dbReference type="ChEBI" id="CHEBI:16708"/>
        <dbReference type="ChEBI" id="CHEBI:17509"/>
        <dbReference type="ChEBI" id="CHEBI:43474"/>
        <dbReference type="ChEBI" id="CHEBI:58533"/>
        <dbReference type="EC" id="2.4.2.28"/>
    </reaction>
    <physiologicalReaction direction="left-to-right" evidence="9">
        <dbReference type="Rhea" id="RHEA:11853"/>
    </physiologicalReaction>
</comment>
<evidence type="ECO:0000256" key="2">
    <source>
        <dbReference type="ARBA" id="ARBA00007353"/>
    </source>
</evidence>
<comment type="caution">
    <text evidence="10">The sequence shown here is derived from an EMBL/GenBank/DDBJ whole genome shotgun (WGS) entry which is preliminary data.</text>
</comment>
<comment type="catalytic activity">
    <reaction evidence="1">
        <text>inosine + phosphate = alpha-D-ribose 1-phosphate + hypoxanthine</text>
        <dbReference type="Rhea" id="RHEA:27646"/>
        <dbReference type="ChEBI" id="CHEBI:17368"/>
        <dbReference type="ChEBI" id="CHEBI:17596"/>
        <dbReference type="ChEBI" id="CHEBI:43474"/>
        <dbReference type="ChEBI" id="CHEBI:57720"/>
        <dbReference type="EC" id="2.4.2.1"/>
    </reaction>
    <physiologicalReaction direction="left-to-right" evidence="1">
        <dbReference type="Rhea" id="RHEA:27647"/>
    </physiologicalReaction>
</comment>
<reference evidence="11" key="1">
    <citation type="submission" date="2017-09" db="EMBL/GenBank/DDBJ databases">
        <title>Depth-based differentiation of microbial function through sediment-hosted aquifers and enrichment of novel symbionts in the deep terrestrial subsurface.</title>
        <authorList>
            <person name="Probst A.J."/>
            <person name="Ladd B."/>
            <person name="Jarett J.K."/>
            <person name="Geller-Mcgrath D.E."/>
            <person name="Sieber C.M.K."/>
            <person name="Emerson J.B."/>
            <person name="Anantharaman K."/>
            <person name="Thomas B.C."/>
            <person name="Malmstrom R."/>
            <person name="Stieglmeier M."/>
            <person name="Klingl A."/>
            <person name="Woyke T."/>
            <person name="Ryan C.M."/>
            <person name="Banfield J.F."/>
        </authorList>
    </citation>
    <scope>NUCLEOTIDE SEQUENCE [LARGE SCALE GENOMIC DNA]</scope>
</reference>
<keyword evidence="5" id="KW-0378">Hydrolase</keyword>
<dbReference type="InterPro" id="IPR003730">
    <property type="entry name" value="Cu_polyphenol_OxRdtase"/>
</dbReference>
<evidence type="ECO:0000256" key="1">
    <source>
        <dbReference type="ARBA" id="ARBA00000553"/>
    </source>
</evidence>
<dbReference type="Pfam" id="PF02578">
    <property type="entry name" value="Cu-oxidase_4"/>
    <property type="match status" value="1"/>
</dbReference>
<dbReference type="GO" id="GO:0016787">
    <property type="term" value="F:hydrolase activity"/>
    <property type="evidence" value="ECO:0007669"/>
    <property type="project" value="UniProtKB-KW"/>
</dbReference>
<dbReference type="GO" id="GO:0005507">
    <property type="term" value="F:copper ion binding"/>
    <property type="evidence" value="ECO:0007669"/>
    <property type="project" value="TreeGrafter"/>
</dbReference>
<evidence type="ECO:0000256" key="7">
    <source>
        <dbReference type="ARBA" id="ARBA00047989"/>
    </source>
</evidence>
<evidence type="ECO:0000256" key="8">
    <source>
        <dbReference type="ARBA" id="ARBA00048968"/>
    </source>
</evidence>
<keyword evidence="3" id="KW-0808">Transferase</keyword>
<evidence type="ECO:0008006" key="12">
    <source>
        <dbReference type="Google" id="ProtNLM"/>
    </source>
</evidence>
<dbReference type="InterPro" id="IPR038371">
    <property type="entry name" value="Cu_polyphenol_OxRdtase_sf"/>
</dbReference>
<dbReference type="PANTHER" id="PTHR30616">
    <property type="entry name" value="UNCHARACTERIZED PROTEIN YFIH"/>
    <property type="match status" value="1"/>
</dbReference>
<dbReference type="Proteomes" id="UP000229894">
    <property type="component" value="Unassembled WGS sequence"/>
</dbReference>
<comment type="catalytic activity">
    <reaction evidence="8">
        <text>adenosine + phosphate = alpha-D-ribose 1-phosphate + adenine</text>
        <dbReference type="Rhea" id="RHEA:27642"/>
        <dbReference type="ChEBI" id="CHEBI:16335"/>
        <dbReference type="ChEBI" id="CHEBI:16708"/>
        <dbReference type="ChEBI" id="CHEBI:43474"/>
        <dbReference type="ChEBI" id="CHEBI:57720"/>
        <dbReference type="EC" id="2.4.2.1"/>
    </reaction>
    <physiologicalReaction direction="left-to-right" evidence="8">
        <dbReference type="Rhea" id="RHEA:27643"/>
    </physiologicalReaction>
</comment>
<comment type="catalytic activity">
    <reaction evidence="7">
        <text>adenosine + H2O + H(+) = inosine + NH4(+)</text>
        <dbReference type="Rhea" id="RHEA:24408"/>
        <dbReference type="ChEBI" id="CHEBI:15377"/>
        <dbReference type="ChEBI" id="CHEBI:15378"/>
        <dbReference type="ChEBI" id="CHEBI:16335"/>
        <dbReference type="ChEBI" id="CHEBI:17596"/>
        <dbReference type="ChEBI" id="CHEBI:28938"/>
        <dbReference type="EC" id="3.5.4.4"/>
    </reaction>
    <physiologicalReaction direction="left-to-right" evidence="7">
        <dbReference type="Rhea" id="RHEA:24409"/>
    </physiologicalReaction>
</comment>
<sequence>MDRQFIFRQLGGNSFAGMTLRVAGNFYPDGSFDKAFEVADRALAISGFNQTEYIIMRVEEHGNNIWFFEEIKKREAYQIFCDGVIYRGTGAAVFFPGGCPAIAFHDEAIGISGMLHGGWKSIAQGVVKNFLHKWEDAGGLPNTTQIEFLPSICSNCLKFDNDYFKKVSAAMAPIKAYMFARRRNERYVSFNLLKLIEILINGFGYKVENNTDCVCCSGNHWCYRCDDKNGRKYRNAAFIISR</sequence>
<name>A0A2M7BU76_9BACT</name>
<organism evidence="10 11">
    <name type="scientific">Candidatus Portnoybacteria bacterium CG03_land_8_20_14_0_80_41_10</name>
    <dbReference type="NCBI Taxonomy" id="1974808"/>
    <lineage>
        <taxon>Bacteria</taxon>
        <taxon>Candidatus Portnoyibacteriota</taxon>
    </lineage>
</organism>